<name>A0A811NI38_9POAL</name>
<protein>
    <submittedName>
        <fullName evidence="1">Uncharacterized protein</fullName>
    </submittedName>
</protein>
<dbReference type="SMART" id="SM01157">
    <property type="entry name" value="DUF1719"/>
    <property type="match status" value="1"/>
</dbReference>
<dbReference type="PANTHER" id="PTHR33377">
    <property type="entry name" value="OS10G0134700 PROTEIN-RELATED"/>
    <property type="match status" value="1"/>
</dbReference>
<proteinExistence type="predicted"/>
<dbReference type="InterPro" id="IPR013181">
    <property type="entry name" value="DUF1719"/>
</dbReference>
<sequence length="499" mass="56600">MAEVVGSVLVQECLSKAISFVLGRREEKVSQGVNAERLEMAVSQLEFALERTAKLPVMELSLLHRRKMIKRAYLEGTELLNKHKQLQELQEGQQEEVAQAQGANLKRSRWVTILAKNNLSISSFAGLKTDDVRRFEWFADHAGKFVRDVESGCSLRHHTFCNPLVRLLLEGKTLRHQVLLQGSSQLRRRLYMQPICLEGRGVETVLIYQYRDYCKTSTLDRSFNLVLILRLSESTDIVGTAIVCLQWMASQFKIPTEAAMGELTLVPDVQFTSHPYATRCHAEIEQESYGNDTQYLRPDPVCCKQANLHGPCANSMFPEEVIHFFFRCSSSALDWCSSLPSSLQPHDEGAGKRRRAPLDLTIGCLPHHVYKHKEQQQLLESSYALEINGDDDQERVGASVAQGAETLIRSKATSFFLRQPAELTEYRMLWIYRHGVAGFFLEKPGIKRTKTSGSRSMSSRLAAACHRSMSVQQRRSLKRERTEDQCHDGHACPFGPWAV</sequence>
<dbReference type="PANTHER" id="PTHR33377:SF4">
    <property type="entry name" value="OS07G0285800 PROTEIN"/>
    <property type="match status" value="1"/>
</dbReference>
<accession>A0A811NI38</accession>
<dbReference type="EMBL" id="CAJGYO010000003">
    <property type="protein sequence ID" value="CAD6221539.1"/>
    <property type="molecule type" value="Genomic_DNA"/>
</dbReference>
<dbReference type="OrthoDB" id="655353at2759"/>
<keyword evidence="2" id="KW-1185">Reference proteome</keyword>
<comment type="caution">
    <text evidence="1">The sequence shown here is derived from an EMBL/GenBank/DDBJ whole genome shotgun (WGS) entry which is preliminary data.</text>
</comment>
<dbReference type="AlphaFoldDB" id="A0A811NI38"/>
<evidence type="ECO:0000313" key="1">
    <source>
        <dbReference type="EMBL" id="CAD6221539.1"/>
    </source>
</evidence>
<reference evidence="1" key="1">
    <citation type="submission" date="2020-10" db="EMBL/GenBank/DDBJ databases">
        <authorList>
            <person name="Han B."/>
            <person name="Lu T."/>
            <person name="Zhao Q."/>
            <person name="Huang X."/>
            <person name="Zhao Y."/>
        </authorList>
    </citation>
    <scope>NUCLEOTIDE SEQUENCE</scope>
</reference>
<dbReference type="Pfam" id="PF08224">
    <property type="entry name" value="DUF1719"/>
    <property type="match status" value="1"/>
</dbReference>
<gene>
    <name evidence="1" type="ORF">NCGR_LOCUS14804</name>
</gene>
<evidence type="ECO:0000313" key="2">
    <source>
        <dbReference type="Proteomes" id="UP000604825"/>
    </source>
</evidence>
<organism evidence="1 2">
    <name type="scientific">Miscanthus lutarioriparius</name>
    <dbReference type="NCBI Taxonomy" id="422564"/>
    <lineage>
        <taxon>Eukaryota</taxon>
        <taxon>Viridiplantae</taxon>
        <taxon>Streptophyta</taxon>
        <taxon>Embryophyta</taxon>
        <taxon>Tracheophyta</taxon>
        <taxon>Spermatophyta</taxon>
        <taxon>Magnoliopsida</taxon>
        <taxon>Liliopsida</taxon>
        <taxon>Poales</taxon>
        <taxon>Poaceae</taxon>
        <taxon>PACMAD clade</taxon>
        <taxon>Panicoideae</taxon>
        <taxon>Andropogonodae</taxon>
        <taxon>Andropogoneae</taxon>
        <taxon>Saccharinae</taxon>
        <taxon>Miscanthus</taxon>
    </lineage>
</organism>
<dbReference type="Proteomes" id="UP000604825">
    <property type="component" value="Unassembled WGS sequence"/>
</dbReference>